<dbReference type="EMBL" id="JANEYF010002141">
    <property type="protein sequence ID" value="KAJ8950896.1"/>
    <property type="molecule type" value="Genomic_DNA"/>
</dbReference>
<sequence length="62" mass="7310">MIIVIFSQFFTSVDLMENLLELQLFTCTTVNMIRKKSQNLNQIKIKKEESMSDSQVVLLWLQ</sequence>
<comment type="caution">
    <text evidence="1">The sequence shown here is derived from an EMBL/GenBank/DDBJ whole genome shotgun (WGS) entry which is preliminary data.</text>
</comment>
<accession>A0AAV8YID1</accession>
<reference evidence="1" key="1">
    <citation type="journal article" date="2023" name="Insect Mol. Biol.">
        <title>Genome sequencing provides insights into the evolution of gene families encoding plant cell wall-degrading enzymes in longhorned beetles.</title>
        <authorList>
            <person name="Shin N.R."/>
            <person name="Okamura Y."/>
            <person name="Kirsch R."/>
            <person name="Pauchet Y."/>
        </authorList>
    </citation>
    <scope>NUCLEOTIDE SEQUENCE</scope>
    <source>
        <strain evidence="1">RBIC_L_NR</strain>
    </source>
</reference>
<protein>
    <submittedName>
        <fullName evidence="1">Uncharacterized protein</fullName>
    </submittedName>
</protein>
<keyword evidence="2" id="KW-1185">Reference proteome</keyword>
<dbReference type="Proteomes" id="UP001162156">
    <property type="component" value="Unassembled WGS sequence"/>
</dbReference>
<name>A0AAV8YID1_9CUCU</name>
<evidence type="ECO:0000313" key="1">
    <source>
        <dbReference type="EMBL" id="KAJ8950896.1"/>
    </source>
</evidence>
<proteinExistence type="predicted"/>
<evidence type="ECO:0000313" key="2">
    <source>
        <dbReference type="Proteomes" id="UP001162156"/>
    </source>
</evidence>
<organism evidence="1 2">
    <name type="scientific">Rhamnusium bicolor</name>
    <dbReference type="NCBI Taxonomy" id="1586634"/>
    <lineage>
        <taxon>Eukaryota</taxon>
        <taxon>Metazoa</taxon>
        <taxon>Ecdysozoa</taxon>
        <taxon>Arthropoda</taxon>
        <taxon>Hexapoda</taxon>
        <taxon>Insecta</taxon>
        <taxon>Pterygota</taxon>
        <taxon>Neoptera</taxon>
        <taxon>Endopterygota</taxon>
        <taxon>Coleoptera</taxon>
        <taxon>Polyphaga</taxon>
        <taxon>Cucujiformia</taxon>
        <taxon>Chrysomeloidea</taxon>
        <taxon>Cerambycidae</taxon>
        <taxon>Lepturinae</taxon>
        <taxon>Rhagiini</taxon>
        <taxon>Rhamnusium</taxon>
    </lineage>
</organism>
<gene>
    <name evidence="1" type="ORF">NQ314_007766</name>
</gene>
<dbReference type="AlphaFoldDB" id="A0AAV8YID1"/>